<dbReference type="FunFam" id="3.10.20.370:FF:000001">
    <property type="entry name" value="Retrovirus-related Pol polyprotein from transposon 17.6-like protein"/>
    <property type="match status" value="1"/>
</dbReference>
<dbReference type="InterPro" id="IPR012337">
    <property type="entry name" value="RNaseH-like_sf"/>
</dbReference>
<keyword evidence="7" id="KW-0695">RNA-directed DNA polymerase</keyword>
<dbReference type="InterPro" id="IPR041373">
    <property type="entry name" value="RT_RNaseH"/>
</dbReference>
<keyword evidence="2" id="KW-0808">Transferase</keyword>
<organism evidence="9 11">
    <name type="scientific">Didymodactylos carnosus</name>
    <dbReference type="NCBI Taxonomy" id="1234261"/>
    <lineage>
        <taxon>Eukaryota</taxon>
        <taxon>Metazoa</taxon>
        <taxon>Spiralia</taxon>
        <taxon>Gnathifera</taxon>
        <taxon>Rotifera</taxon>
        <taxon>Eurotatoria</taxon>
        <taxon>Bdelloidea</taxon>
        <taxon>Philodinida</taxon>
        <taxon>Philodinidae</taxon>
        <taxon>Didymodactylos</taxon>
    </lineage>
</organism>
<evidence type="ECO:0000256" key="1">
    <source>
        <dbReference type="ARBA" id="ARBA00012493"/>
    </source>
</evidence>
<dbReference type="InterPro" id="IPR050951">
    <property type="entry name" value="Retrovirus_Pol_polyprotein"/>
</dbReference>
<dbReference type="Gene3D" id="1.10.340.70">
    <property type="match status" value="1"/>
</dbReference>
<comment type="caution">
    <text evidence="9">The sequence shown here is derived from an EMBL/GenBank/DDBJ whole genome shotgun (WGS) entry which is preliminary data.</text>
</comment>
<dbReference type="InterPro" id="IPR041588">
    <property type="entry name" value="Integrase_H2C2"/>
</dbReference>
<protein>
    <recommendedName>
        <fullName evidence="1">RNA-directed DNA polymerase</fullName>
        <ecNumber evidence="1">2.7.7.49</ecNumber>
    </recommendedName>
</protein>
<dbReference type="Proteomes" id="UP000682733">
    <property type="component" value="Unassembled WGS sequence"/>
</dbReference>
<dbReference type="SUPFAM" id="SSF56672">
    <property type="entry name" value="DNA/RNA polymerases"/>
    <property type="match status" value="1"/>
</dbReference>
<proteinExistence type="predicted"/>
<evidence type="ECO:0000313" key="10">
    <source>
        <dbReference type="EMBL" id="CAF3813188.1"/>
    </source>
</evidence>
<dbReference type="GO" id="GO:0003964">
    <property type="term" value="F:RNA-directed DNA polymerase activity"/>
    <property type="evidence" value="ECO:0007669"/>
    <property type="project" value="UniProtKB-KW"/>
</dbReference>
<dbReference type="InterPro" id="IPR036397">
    <property type="entry name" value="RNaseH_sf"/>
</dbReference>
<dbReference type="CDD" id="cd00303">
    <property type="entry name" value="retropepsin_like"/>
    <property type="match status" value="1"/>
</dbReference>
<keyword evidence="4" id="KW-0540">Nuclease</keyword>
<dbReference type="GO" id="GO:0003676">
    <property type="term" value="F:nucleic acid binding"/>
    <property type="evidence" value="ECO:0007669"/>
    <property type="project" value="InterPro"/>
</dbReference>
<gene>
    <name evidence="9" type="ORF">OVA965_LOCUS16685</name>
    <name evidence="10" type="ORF">TMI583_LOCUS16695</name>
</gene>
<accession>A0A8S2DSL1</accession>
<dbReference type="AlphaFoldDB" id="A0A8S2DSL1"/>
<evidence type="ECO:0000256" key="5">
    <source>
        <dbReference type="ARBA" id="ARBA00022759"/>
    </source>
</evidence>
<dbReference type="InterPro" id="IPR043128">
    <property type="entry name" value="Rev_trsase/Diguanyl_cyclase"/>
</dbReference>
<name>A0A8S2DSL1_9BILA</name>
<reference evidence="9" key="1">
    <citation type="submission" date="2021-02" db="EMBL/GenBank/DDBJ databases">
        <authorList>
            <person name="Nowell W R."/>
        </authorList>
    </citation>
    <scope>NUCLEOTIDE SEQUENCE</scope>
</reference>
<evidence type="ECO:0000256" key="3">
    <source>
        <dbReference type="ARBA" id="ARBA00022695"/>
    </source>
</evidence>
<dbReference type="SUPFAM" id="SSF50630">
    <property type="entry name" value="Acid proteases"/>
    <property type="match status" value="1"/>
</dbReference>
<dbReference type="Pfam" id="PF17921">
    <property type="entry name" value="Integrase_H2C2"/>
    <property type="match status" value="1"/>
</dbReference>
<evidence type="ECO:0000256" key="7">
    <source>
        <dbReference type="ARBA" id="ARBA00022918"/>
    </source>
</evidence>
<dbReference type="PANTHER" id="PTHR37984:SF5">
    <property type="entry name" value="PROTEIN NYNRIN-LIKE"/>
    <property type="match status" value="1"/>
</dbReference>
<dbReference type="FunFam" id="1.10.340.70:FF:000001">
    <property type="entry name" value="Retrovirus-related Pol polyprotein from transposon gypsy-like Protein"/>
    <property type="match status" value="1"/>
</dbReference>
<dbReference type="SUPFAM" id="SSF53098">
    <property type="entry name" value="Ribonuclease H-like"/>
    <property type="match status" value="1"/>
</dbReference>
<dbReference type="PANTHER" id="PTHR37984">
    <property type="entry name" value="PROTEIN CBG26694"/>
    <property type="match status" value="1"/>
</dbReference>
<dbReference type="CDD" id="cd01647">
    <property type="entry name" value="RT_LTR"/>
    <property type="match status" value="1"/>
</dbReference>
<dbReference type="Pfam" id="PF13975">
    <property type="entry name" value="gag-asp_proteas"/>
    <property type="match status" value="1"/>
</dbReference>
<keyword evidence="3" id="KW-0548">Nucleotidyltransferase</keyword>
<evidence type="ECO:0000259" key="8">
    <source>
        <dbReference type="PROSITE" id="PS50878"/>
    </source>
</evidence>
<evidence type="ECO:0000256" key="2">
    <source>
        <dbReference type="ARBA" id="ARBA00022679"/>
    </source>
</evidence>
<feature type="domain" description="Reverse transcriptase" evidence="8">
    <location>
        <begin position="302"/>
        <end position="481"/>
    </location>
</feature>
<evidence type="ECO:0000256" key="6">
    <source>
        <dbReference type="ARBA" id="ARBA00022801"/>
    </source>
</evidence>
<dbReference type="PROSITE" id="PS50878">
    <property type="entry name" value="RT_POL"/>
    <property type="match status" value="1"/>
</dbReference>
<dbReference type="InterPro" id="IPR000477">
    <property type="entry name" value="RT_dom"/>
</dbReference>
<dbReference type="Proteomes" id="UP000677228">
    <property type="component" value="Unassembled WGS sequence"/>
</dbReference>
<evidence type="ECO:0000313" key="9">
    <source>
        <dbReference type="EMBL" id="CAF1045144.1"/>
    </source>
</evidence>
<dbReference type="InterPro" id="IPR043502">
    <property type="entry name" value="DNA/RNA_pol_sf"/>
</dbReference>
<dbReference type="EMBL" id="CAJNOK010007805">
    <property type="protein sequence ID" value="CAF1045144.1"/>
    <property type="molecule type" value="Genomic_DNA"/>
</dbReference>
<evidence type="ECO:0000313" key="11">
    <source>
        <dbReference type="Proteomes" id="UP000677228"/>
    </source>
</evidence>
<dbReference type="Gene3D" id="3.10.10.10">
    <property type="entry name" value="HIV Type 1 Reverse Transcriptase, subunit A, domain 1"/>
    <property type="match status" value="1"/>
</dbReference>
<evidence type="ECO:0000256" key="4">
    <source>
        <dbReference type="ARBA" id="ARBA00022722"/>
    </source>
</evidence>
<keyword evidence="6" id="KW-0378">Hydrolase</keyword>
<dbReference type="CDD" id="cd09274">
    <property type="entry name" value="RNase_HI_RT_Ty3"/>
    <property type="match status" value="1"/>
</dbReference>
<dbReference type="GO" id="GO:0016787">
    <property type="term" value="F:hydrolase activity"/>
    <property type="evidence" value="ECO:0007669"/>
    <property type="project" value="UniProtKB-KW"/>
</dbReference>
<dbReference type="Gene3D" id="3.10.20.370">
    <property type="match status" value="1"/>
</dbReference>
<dbReference type="Gene3D" id="2.40.70.10">
    <property type="entry name" value="Acid Proteases"/>
    <property type="match status" value="1"/>
</dbReference>
<dbReference type="Pfam" id="PF00078">
    <property type="entry name" value="RVT_1"/>
    <property type="match status" value="1"/>
</dbReference>
<sequence length="963" mass="108999">MVDSGATHSFIHKNTLARLRHPKIEQTSNTFQLANSSEMKILGYVDLQIKINHITTTVSASIVDSLCANFILGGDWITNYKVIIDKLSNRVSIPTRNGLSSTPIIQHDEDTVFRVKLANTIILNPGFNTIQAKVPISSAATVLFQPFRQLQYERPLLLPNALLSIDNYLTTLTITNTTNSSYRLTKNSLLGIITYLPQTKLSSNEAQCAAITPLRPPPQSNEKGDQSCFTELISHLNQEHQRQVHPILIKHQQLFDTMQATRANIKAGHVINTENAAPQNSALRIYSLEKRHIMADEVDKMLKNGQIRPSQSSWSSPVVLVKKKDGTPRFCIDYRRLNLVTRKDEYPIPNMEDTINRLGGNAWYSKLDLKSGYHQIPIREQDKCKTAFKMPNGLFEFNVLPQGLKNAPPTFQRIMDQLLANTRWDYCLVYLDDIIIFSKSFKEHLTHLKDVLATLTKANFQLNPAKCQLFKPEIEYLGHIVNGYGIKPSQTNIEALANLPVPTSTKQVHSFIQTASFYRKFIPNFSKVVGPLYRFTQQNAKFDWDNAAQLAYDNLKQQLTTRPILLHYPDPNIPFILSTDASDIGIGGVLKQNTSSGIRPICYTSRKLKPAERKYATIEKEALAIVHGVEKFHHYLDGRDFIIETDHCPLCDFHRKKSANGRIDRWSIKLSEFNIIAIKHKRGKCNCDADLLSRYPVDTNNVDTQTTTRTCLEQNVQFGGCCGAITRSMKQLVDNKLLTTPAAVTRTRNELPQASSATNDQGNLPPIAQIFPFEQHKIKAGQQHDAYIQQKIHKVSLEPNSDSLLKDGVLYKCLTRNGQDIQVPYVPAAMVHQLLYHAHDHPTAGHFGRDKTWNNLKNIWYWPKMYNSIQNYIKSCDQCARFNIRRSKQPGHLQPIKAPEGVMEMIGLDFCGPTQMTENGNRYIIVATDYLSKYVIAKATPDCTAKTAAQNPGTRCFIQVRHP</sequence>
<dbReference type="InterPro" id="IPR021109">
    <property type="entry name" value="Peptidase_aspartic_dom_sf"/>
</dbReference>
<dbReference type="GO" id="GO:0004519">
    <property type="term" value="F:endonuclease activity"/>
    <property type="evidence" value="ECO:0007669"/>
    <property type="project" value="UniProtKB-KW"/>
</dbReference>
<dbReference type="EMBL" id="CAJOBA010007817">
    <property type="protein sequence ID" value="CAF3813188.1"/>
    <property type="molecule type" value="Genomic_DNA"/>
</dbReference>
<dbReference type="Pfam" id="PF17917">
    <property type="entry name" value="RT_RNaseH"/>
    <property type="match status" value="1"/>
</dbReference>
<dbReference type="EC" id="2.7.7.49" evidence="1"/>
<dbReference type="FunFam" id="3.30.70.270:FF:000020">
    <property type="entry name" value="Transposon Tf2-6 polyprotein-like Protein"/>
    <property type="match status" value="1"/>
</dbReference>
<dbReference type="Gene3D" id="3.30.420.10">
    <property type="entry name" value="Ribonuclease H-like superfamily/Ribonuclease H"/>
    <property type="match status" value="1"/>
</dbReference>
<dbReference type="Gene3D" id="3.30.70.270">
    <property type="match status" value="2"/>
</dbReference>
<keyword evidence="5" id="KW-0255">Endonuclease</keyword>